<dbReference type="Gene3D" id="3.40.50.410">
    <property type="entry name" value="von Willebrand factor, type A domain"/>
    <property type="match status" value="1"/>
</dbReference>
<proteinExistence type="inferred from homology"/>
<dbReference type="PANTHER" id="PTHR10338">
    <property type="entry name" value="INTER-ALPHA-TRYPSIN INHIBITOR HEAVY CHAIN FAMILY MEMBER"/>
    <property type="match status" value="1"/>
</dbReference>
<dbReference type="InterPro" id="IPR050934">
    <property type="entry name" value="ITIH"/>
</dbReference>
<evidence type="ECO:0000256" key="4">
    <source>
        <dbReference type="ARBA" id="ARBA00022690"/>
    </source>
</evidence>
<dbReference type="SMART" id="SM00327">
    <property type="entry name" value="VWA"/>
    <property type="match status" value="1"/>
</dbReference>
<keyword evidence="7" id="KW-0325">Glycoprotein</keyword>
<keyword evidence="8" id="KW-0175">Coiled coil</keyword>
<dbReference type="CDD" id="cd01461">
    <property type="entry name" value="vWA_interalpha_trypsin_inhibitor"/>
    <property type="match status" value="1"/>
</dbReference>
<evidence type="ECO:0000259" key="11">
    <source>
        <dbReference type="PROSITE" id="PS51468"/>
    </source>
</evidence>
<evidence type="ECO:0000256" key="7">
    <source>
        <dbReference type="ARBA" id="ARBA00023180"/>
    </source>
</evidence>
<evidence type="ECO:0000256" key="8">
    <source>
        <dbReference type="SAM" id="Coils"/>
    </source>
</evidence>
<dbReference type="PROSITE" id="PS51468">
    <property type="entry name" value="VIT"/>
    <property type="match status" value="1"/>
</dbReference>
<protein>
    <submittedName>
        <fullName evidence="12">Inter-alpha-trypsin inhibitor heavy chain 4</fullName>
    </submittedName>
</protein>
<dbReference type="GO" id="GO:0030212">
    <property type="term" value="P:hyaluronan metabolic process"/>
    <property type="evidence" value="ECO:0007669"/>
    <property type="project" value="InterPro"/>
</dbReference>
<dbReference type="SMART" id="SM00609">
    <property type="entry name" value="VIT"/>
    <property type="match status" value="1"/>
</dbReference>
<dbReference type="Pfam" id="PF06668">
    <property type="entry name" value="ITI_HC_C"/>
    <property type="match status" value="1"/>
</dbReference>
<dbReference type="InterPro" id="IPR002035">
    <property type="entry name" value="VWF_A"/>
</dbReference>
<comment type="subcellular location">
    <subcellularLocation>
        <location evidence="1">Secreted</location>
    </subcellularLocation>
</comment>
<dbReference type="InterPro" id="IPR036465">
    <property type="entry name" value="vWFA_dom_sf"/>
</dbReference>
<dbReference type="AlphaFoldDB" id="A0A8C3PRA5"/>
<dbReference type="Pfam" id="PF08487">
    <property type="entry name" value="VIT"/>
    <property type="match status" value="1"/>
</dbReference>
<dbReference type="Pfam" id="PF00092">
    <property type="entry name" value="VWA"/>
    <property type="match status" value="1"/>
</dbReference>
<evidence type="ECO:0000256" key="6">
    <source>
        <dbReference type="ARBA" id="ARBA00022900"/>
    </source>
</evidence>
<reference evidence="12" key="1">
    <citation type="submission" date="2025-08" db="UniProtKB">
        <authorList>
            <consortium name="Ensembl"/>
        </authorList>
    </citation>
    <scope>IDENTIFICATION</scope>
</reference>
<evidence type="ECO:0000259" key="10">
    <source>
        <dbReference type="PROSITE" id="PS50234"/>
    </source>
</evidence>
<dbReference type="PROSITE" id="PS50234">
    <property type="entry name" value="VWFA"/>
    <property type="match status" value="1"/>
</dbReference>
<comment type="similarity">
    <text evidence="2">Belongs to the ITIH family.</text>
</comment>
<dbReference type="Ensembl" id="ENSCPGT00000023332.1">
    <property type="protein sequence ID" value="ENSCPGP00000021300.1"/>
    <property type="gene ID" value="ENSCPGG00000014847.1"/>
</dbReference>
<evidence type="ECO:0000256" key="2">
    <source>
        <dbReference type="ARBA" id="ARBA00010158"/>
    </source>
</evidence>
<evidence type="ECO:0000256" key="9">
    <source>
        <dbReference type="SAM" id="SignalP"/>
    </source>
</evidence>
<keyword evidence="6" id="KW-0722">Serine protease inhibitor</keyword>
<dbReference type="GO" id="GO:0005576">
    <property type="term" value="C:extracellular region"/>
    <property type="evidence" value="ECO:0007669"/>
    <property type="project" value="UniProtKB-SubCell"/>
</dbReference>
<evidence type="ECO:0000256" key="5">
    <source>
        <dbReference type="ARBA" id="ARBA00022729"/>
    </source>
</evidence>
<dbReference type="InterPro" id="IPR010600">
    <property type="entry name" value="ITI_HC_C"/>
</dbReference>
<accession>A0A8C3PRA5</accession>
<evidence type="ECO:0000313" key="13">
    <source>
        <dbReference type="Proteomes" id="UP000694419"/>
    </source>
</evidence>
<evidence type="ECO:0000256" key="1">
    <source>
        <dbReference type="ARBA" id="ARBA00004613"/>
    </source>
</evidence>
<keyword evidence="3" id="KW-0964">Secreted</keyword>
<feature type="coiled-coil region" evidence="8">
    <location>
        <begin position="549"/>
        <end position="576"/>
    </location>
</feature>
<dbReference type="GO" id="GO:0004867">
    <property type="term" value="F:serine-type endopeptidase inhibitor activity"/>
    <property type="evidence" value="ECO:0007669"/>
    <property type="project" value="UniProtKB-KW"/>
</dbReference>
<sequence>GVSKMEERMLFALMVFSPLIVLAETIAQKVFDAIEIYSLHVDCKVTSRFAHTVITSKIVNRANESREATFEVELPKTAFITNFSMSIDGKVYPGIIKEKASAQKEYDAAVSHGQSAGLVKITGRKLEQFHVSVSVAAASKVTFELTYEELLKRQLGKFELLIKVRPKQLVKHFQIDVHIFEPQGIRFLETDSTFMTNELTEALTKVQNETKAHILFKPTIDQQKINPELDETLLNGDFVVRYDVKRGATAGDIQIVNGYFVHYFAPHEMPVFPKNVIFVIDRSGSMAGRKIEQTRDALLKILQDLRPEDHFSFITFNRKVVEWKSSLLQATAKNVASAVSDACFLIIGTDINRALLAAVSVLDKAESLPERSVSMIILLTDGQPTSGETNVEVIQENIQKAVNGKYALFCLGFGFDVSYRFLEKMALSNGGIARRIYENADAALQLQGFYQEVATPILMQIEMQYPENAVEGLTKNNFKLFFEGSEIIVSGKISNELDLLPVEIKAQSHSSDLTLKEEANVKEKEQVFKNQTYIFGNFIERLWAYLTIQQLLEKSISAQEEEQKTLEAQALELSLQYSFVTPLTSMVVTKPAGQEQTELANKPTEAGKWGIEQGKLGDGINHFVQFEITYVNPPAQIHVSTDEIVLRHNNESTRLPWAESATSTVQGLRVSVEKERSVTASLSDTVTVKISFVKFPDDFLGLYFLNTDRFSDKVSGVLGRYHYRCMQQRRMILLESTSDPIPCWSLDVTA</sequence>
<evidence type="ECO:0000313" key="12">
    <source>
        <dbReference type="Ensembl" id="ENSCPGP00000021300.1"/>
    </source>
</evidence>
<keyword evidence="13" id="KW-1185">Reference proteome</keyword>
<reference evidence="12" key="2">
    <citation type="submission" date="2025-09" db="UniProtKB">
        <authorList>
            <consortium name="Ensembl"/>
        </authorList>
    </citation>
    <scope>IDENTIFICATION</scope>
</reference>
<dbReference type="InterPro" id="IPR013694">
    <property type="entry name" value="VIT"/>
</dbReference>
<evidence type="ECO:0000256" key="3">
    <source>
        <dbReference type="ARBA" id="ARBA00022525"/>
    </source>
</evidence>
<keyword evidence="4" id="KW-0646">Protease inhibitor</keyword>
<feature type="chain" id="PRO_5034311986" evidence="9">
    <location>
        <begin position="28"/>
        <end position="750"/>
    </location>
</feature>
<feature type="domain" description="VIT" evidence="11">
    <location>
        <begin position="20"/>
        <end position="149"/>
    </location>
</feature>
<feature type="domain" description="VWFA" evidence="10">
    <location>
        <begin position="275"/>
        <end position="453"/>
    </location>
</feature>
<name>A0A8C3PRA5_9CHAR</name>
<dbReference type="FunFam" id="3.40.50.410:FF:000013">
    <property type="entry name" value="inter-alpha-trypsin inhibitor heavy chain H2"/>
    <property type="match status" value="1"/>
</dbReference>
<feature type="signal peptide" evidence="9">
    <location>
        <begin position="1"/>
        <end position="27"/>
    </location>
</feature>
<keyword evidence="5 9" id="KW-0732">Signal</keyword>
<organism evidence="12 13">
    <name type="scientific">Calidris pygmaea</name>
    <name type="common">Spoon-billed sandpiper</name>
    <dbReference type="NCBI Taxonomy" id="425635"/>
    <lineage>
        <taxon>Eukaryota</taxon>
        <taxon>Metazoa</taxon>
        <taxon>Chordata</taxon>
        <taxon>Craniata</taxon>
        <taxon>Vertebrata</taxon>
        <taxon>Euteleostomi</taxon>
        <taxon>Archelosauria</taxon>
        <taxon>Archosauria</taxon>
        <taxon>Dinosauria</taxon>
        <taxon>Saurischia</taxon>
        <taxon>Theropoda</taxon>
        <taxon>Coelurosauria</taxon>
        <taxon>Aves</taxon>
        <taxon>Neognathae</taxon>
        <taxon>Neoaves</taxon>
        <taxon>Charadriiformes</taxon>
        <taxon>Scolopacidae</taxon>
        <taxon>Calidris</taxon>
    </lineage>
</organism>
<dbReference type="SUPFAM" id="SSF53300">
    <property type="entry name" value="vWA-like"/>
    <property type="match status" value="1"/>
</dbReference>
<dbReference type="Proteomes" id="UP000694419">
    <property type="component" value="Unplaced"/>
</dbReference>
<dbReference type="PANTHER" id="PTHR10338:SF119">
    <property type="entry name" value="INTER-ALPHA-TRYPSIN INHIBITOR HEAVY CHAIN H4"/>
    <property type="match status" value="1"/>
</dbReference>